<accession>A0A1R2CMA6</accession>
<keyword evidence="1" id="KW-0175">Coiled coil</keyword>
<organism evidence="2 3">
    <name type="scientific">Stentor coeruleus</name>
    <dbReference type="NCBI Taxonomy" id="5963"/>
    <lineage>
        <taxon>Eukaryota</taxon>
        <taxon>Sar</taxon>
        <taxon>Alveolata</taxon>
        <taxon>Ciliophora</taxon>
        <taxon>Postciliodesmatophora</taxon>
        <taxon>Heterotrichea</taxon>
        <taxon>Heterotrichida</taxon>
        <taxon>Stentoridae</taxon>
        <taxon>Stentor</taxon>
    </lineage>
</organism>
<sequence length="345" mass="39733">MRSFKKPNNLDQKSYTDSIAFHTDKLVEESMNSDLSFNKDESPTISNLKHDWESIKVLQDDIKNTSEKLKILGSLHVRPLSECSQIPKCEKKSKTNSSQTKEFKRLQEKCNELSAIILKYEKEKQDLINTNLQLRDDLHQAVNLNTDLKKKLSAFTSKNNQKKTSEITKYAQFITKKLKEIPNWEDIFLERNLSVNTYLNMIKTQKFEDCLLGTLQFLSDIVVHCSKTENSPLTPFSFSQDNEKSGLTSEDSENLLITINSQSERIAKLNKQISEAMITSKELLFSPLATVSRRTRTSKSSCYTSNTNLNRSIFSNNESWVFRRESIQETSPDEEISGKPQNFEN</sequence>
<evidence type="ECO:0000313" key="3">
    <source>
        <dbReference type="Proteomes" id="UP000187209"/>
    </source>
</evidence>
<name>A0A1R2CMA6_9CILI</name>
<gene>
    <name evidence="2" type="ORF">SteCoe_7547</name>
</gene>
<proteinExistence type="predicted"/>
<dbReference type="AlphaFoldDB" id="A0A1R2CMA6"/>
<reference evidence="2 3" key="1">
    <citation type="submission" date="2016-11" db="EMBL/GenBank/DDBJ databases">
        <title>The macronuclear genome of Stentor coeruleus: a giant cell with tiny introns.</title>
        <authorList>
            <person name="Slabodnick M."/>
            <person name="Ruby J.G."/>
            <person name="Reiff S.B."/>
            <person name="Swart E.C."/>
            <person name="Gosai S."/>
            <person name="Prabakaran S."/>
            <person name="Witkowska E."/>
            <person name="Larue G.E."/>
            <person name="Fisher S."/>
            <person name="Freeman R.M."/>
            <person name="Gunawardena J."/>
            <person name="Chu W."/>
            <person name="Stover N.A."/>
            <person name="Gregory B.D."/>
            <person name="Nowacki M."/>
            <person name="Derisi J."/>
            <person name="Roy S.W."/>
            <person name="Marshall W.F."/>
            <person name="Sood P."/>
        </authorList>
    </citation>
    <scope>NUCLEOTIDE SEQUENCE [LARGE SCALE GENOMIC DNA]</scope>
    <source>
        <strain evidence="2">WM001</strain>
    </source>
</reference>
<dbReference type="Proteomes" id="UP000187209">
    <property type="component" value="Unassembled WGS sequence"/>
</dbReference>
<protein>
    <submittedName>
        <fullName evidence="2">Uncharacterized protein</fullName>
    </submittedName>
</protein>
<comment type="caution">
    <text evidence="2">The sequence shown here is derived from an EMBL/GenBank/DDBJ whole genome shotgun (WGS) entry which is preliminary data.</text>
</comment>
<dbReference type="EMBL" id="MPUH01000109">
    <property type="protein sequence ID" value="OMJ90154.1"/>
    <property type="molecule type" value="Genomic_DNA"/>
</dbReference>
<evidence type="ECO:0000313" key="2">
    <source>
        <dbReference type="EMBL" id="OMJ90154.1"/>
    </source>
</evidence>
<feature type="coiled-coil region" evidence="1">
    <location>
        <begin position="103"/>
        <end position="137"/>
    </location>
</feature>
<evidence type="ECO:0000256" key="1">
    <source>
        <dbReference type="SAM" id="Coils"/>
    </source>
</evidence>
<keyword evidence="3" id="KW-1185">Reference proteome</keyword>
<dbReference type="OrthoDB" id="325677at2759"/>
<feature type="coiled-coil region" evidence="1">
    <location>
        <begin position="252"/>
        <end position="279"/>
    </location>
</feature>